<dbReference type="PROSITE" id="PS00108">
    <property type="entry name" value="PROTEIN_KINASE_ST"/>
    <property type="match status" value="1"/>
</dbReference>
<evidence type="ECO:0000256" key="2">
    <source>
        <dbReference type="ARBA" id="ARBA00022741"/>
    </source>
</evidence>
<dbReference type="GO" id="GO:0005524">
    <property type="term" value="F:ATP binding"/>
    <property type="evidence" value="ECO:0007669"/>
    <property type="project" value="UniProtKB-UniRule"/>
</dbReference>
<keyword evidence="2 5" id="KW-0547">Nucleotide-binding</keyword>
<keyword evidence="4 5" id="KW-0067">ATP-binding</keyword>
<evidence type="ECO:0000259" key="6">
    <source>
        <dbReference type="PROSITE" id="PS50011"/>
    </source>
</evidence>
<keyword evidence="3" id="KW-0418">Kinase</keyword>
<dbReference type="Pfam" id="PF00069">
    <property type="entry name" value="Pkinase"/>
    <property type="match status" value="1"/>
</dbReference>
<name>A0A7R9YSU9_9CHLO</name>
<organism evidence="7">
    <name type="scientific">Chlamydomonas euryale</name>
    <dbReference type="NCBI Taxonomy" id="1486919"/>
    <lineage>
        <taxon>Eukaryota</taxon>
        <taxon>Viridiplantae</taxon>
        <taxon>Chlorophyta</taxon>
        <taxon>core chlorophytes</taxon>
        <taxon>Chlorophyceae</taxon>
        <taxon>CS clade</taxon>
        <taxon>Chlamydomonadales</taxon>
        <taxon>Chlamydomonadaceae</taxon>
        <taxon>Chlamydomonas</taxon>
    </lineage>
</organism>
<reference evidence="7" key="1">
    <citation type="submission" date="2021-01" db="EMBL/GenBank/DDBJ databases">
        <authorList>
            <person name="Corre E."/>
            <person name="Pelletier E."/>
            <person name="Niang G."/>
            <person name="Scheremetjew M."/>
            <person name="Finn R."/>
            <person name="Kale V."/>
            <person name="Holt S."/>
            <person name="Cochrane G."/>
            <person name="Meng A."/>
            <person name="Brown T."/>
            <person name="Cohen L."/>
        </authorList>
    </citation>
    <scope>NUCLEOTIDE SEQUENCE</scope>
    <source>
        <strain evidence="7">CCMP219</strain>
    </source>
</reference>
<dbReference type="EMBL" id="HBEC01009751">
    <property type="protein sequence ID" value="CAD8284456.1"/>
    <property type="molecule type" value="Transcribed_RNA"/>
</dbReference>
<gene>
    <name evidence="7" type="ORF">CEUR00632_LOCUS4491</name>
</gene>
<proteinExistence type="predicted"/>
<dbReference type="GO" id="GO:0004672">
    <property type="term" value="F:protein kinase activity"/>
    <property type="evidence" value="ECO:0007669"/>
    <property type="project" value="InterPro"/>
</dbReference>
<evidence type="ECO:0000256" key="1">
    <source>
        <dbReference type="ARBA" id="ARBA00022679"/>
    </source>
</evidence>
<protein>
    <recommendedName>
        <fullName evidence="6">Protein kinase domain-containing protein</fullName>
    </recommendedName>
</protein>
<sequence length="787" mass="83873">MEPNAEPEAVLRALERCPEAVVPVARSALYRTVGLLRRLERGWYSLDGDTLWSSDGPAEASRRALLKSVVIASIIPSSQVHDGRKLHAFQVKAANGNTVDLFTADEDMRDHWVLSVNEAGANLGGLKLDDRYAIDYSSLLGKGMFSIVLRGTDRKSGKPVAIKAILPQRFKQYKDLVTREAIVWSSIGQHPNIVHLKGVFRSSTRQYFVADLASGGEMLPMLARVPNYCEQDAARVIKGVIEALAHIHARGICHADLKPENIIMANRSVDLSVKLMDFSLASFKDVPTQIGGTPEFVAPELMLDPDFYMKAGIGPEVDMWSVGILLYYLLSGSTPFFAPTFDKIVARVKTASWSFRGAVWNDVSTSAKELISMLLCKEPGARLTAQAALRHPWLARASAKAHLPQASAAFRAQAGTEPARDSSSQVDLLANRLSQASDRASALSSSDSGKNLYRTGLSGPLHATEPPAADVIWQNAYPGMLAPPSFEASRPLRRSLSMQHGPGLERVREMRVELPSGSEQQGFAASSLSPSDVGRAVLTAMHSEPGIPPPRCTVNGASPGSSFGVGSVYSSHGSAEQTSVLFAMGMDQQASPRESRNSTAHVLLLQQQLAALQLAKKHQVGLLTSPLGPDGRSVAARQPASTFISATSQEHYYAHAMPSSHTAAFHVMPAADESYAFNPGKSASFSMALNGQDVSFRGGGLHAITPPMYVPCASARLGLGSSSQLAAGAPAPYVAAAVPPGPAHALATPGIPVAATSSERAAQICELQQQLAMLKSAVAAKNKLQSG</sequence>
<accession>A0A7R9YSU9</accession>
<dbReference type="InterPro" id="IPR000719">
    <property type="entry name" value="Prot_kinase_dom"/>
</dbReference>
<evidence type="ECO:0000256" key="4">
    <source>
        <dbReference type="ARBA" id="ARBA00022840"/>
    </source>
</evidence>
<evidence type="ECO:0000256" key="3">
    <source>
        <dbReference type="ARBA" id="ARBA00022777"/>
    </source>
</evidence>
<dbReference type="InterPro" id="IPR011009">
    <property type="entry name" value="Kinase-like_dom_sf"/>
</dbReference>
<evidence type="ECO:0000256" key="5">
    <source>
        <dbReference type="PROSITE-ProRule" id="PRU10141"/>
    </source>
</evidence>
<feature type="domain" description="Protein kinase" evidence="6">
    <location>
        <begin position="134"/>
        <end position="394"/>
    </location>
</feature>
<dbReference type="Gene3D" id="1.10.510.10">
    <property type="entry name" value="Transferase(Phosphotransferase) domain 1"/>
    <property type="match status" value="1"/>
</dbReference>
<dbReference type="InterPro" id="IPR008271">
    <property type="entry name" value="Ser/Thr_kinase_AS"/>
</dbReference>
<feature type="binding site" evidence="5">
    <location>
        <position position="163"/>
    </location>
    <ligand>
        <name>ATP</name>
        <dbReference type="ChEBI" id="CHEBI:30616"/>
    </ligand>
</feature>
<dbReference type="PANTHER" id="PTHR24347">
    <property type="entry name" value="SERINE/THREONINE-PROTEIN KINASE"/>
    <property type="match status" value="1"/>
</dbReference>
<keyword evidence="1" id="KW-0808">Transferase</keyword>
<dbReference type="SUPFAM" id="SSF56112">
    <property type="entry name" value="Protein kinase-like (PK-like)"/>
    <property type="match status" value="1"/>
</dbReference>
<evidence type="ECO:0000313" key="7">
    <source>
        <dbReference type="EMBL" id="CAD8284456.1"/>
    </source>
</evidence>
<dbReference type="PROSITE" id="PS00107">
    <property type="entry name" value="PROTEIN_KINASE_ATP"/>
    <property type="match status" value="1"/>
</dbReference>
<dbReference type="PROSITE" id="PS50011">
    <property type="entry name" value="PROTEIN_KINASE_DOM"/>
    <property type="match status" value="1"/>
</dbReference>
<dbReference type="InterPro" id="IPR017441">
    <property type="entry name" value="Protein_kinase_ATP_BS"/>
</dbReference>
<dbReference type="AlphaFoldDB" id="A0A7R9YSU9"/>
<dbReference type="SMART" id="SM00220">
    <property type="entry name" value="S_TKc"/>
    <property type="match status" value="1"/>
</dbReference>